<keyword evidence="7" id="KW-1185">Reference proteome</keyword>
<feature type="signal peptide" evidence="4">
    <location>
        <begin position="1"/>
        <end position="18"/>
    </location>
</feature>
<dbReference type="AlphaFoldDB" id="A0AAW0ZQD3"/>
<feature type="domain" description="Spaetzle" evidence="5">
    <location>
        <begin position="84"/>
        <end position="177"/>
    </location>
</feature>
<dbReference type="InterPro" id="IPR032104">
    <property type="entry name" value="Spaetzle"/>
</dbReference>
<dbReference type="GO" id="GO:0045087">
    <property type="term" value="P:innate immune response"/>
    <property type="evidence" value="ECO:0007669"/>
    <property type="project" value="TreeGrafter"/>
</dbReference>
<accession>A0AAW0ZQD3</accession>
<evidence type="ECO:0000256" key="1">
    <source>
        <dbReference type="ARBA" id="ARBA00022729"/>
    </source>
</evidence>
<sequence>MLLNRIGFLLLVLPLSRSSVICKAEPLFQPPPVCKHQLYCENAPNYPSNIVSRELKKNPHLRGYSSMDEVDSLTQDENEPETESLCPSMEEIIIPKSGLTRDGIWMYILNDNNFNQSVRIEQCLDRDQSCRMTSGLAHGYYTQCKQRYTYRQLWALNNEGMIVQDSFLFATSCCCHVKFRADKFLQSLKLRDLNNEEKS</sequence>
<dbReference type="SUPFAM" id="SSF57501">
    <property type="entry name" value="Cystine-knot cytokines"/>
    <property type="match status" value="1"/>
</dbReference>
<reference evidence="6 7" key="1">
    <citation type="submission" date="2024-05" db="EMBL/GenBank/DDBJ databases">
        <title>The nuclear and mitochondrial genome assemblies of Tetragonisca angustula (Apidae: Meliponini), a tiny yet remarkable pollinator in the Neotropics.</title>
        <authorList>
            <person name="Ferrari R."/>
            <person name="Ricardo P.C."/>
            <person name="Dias F.C."/>
            <person name="Araujo N.S."/>
            <person name="Soares D.O."/>
            <person name="Zhou Q.-S."/>
            <person name="Zhu C.-D."/>
            <person name="Coutinho L."/>
            <person name="Airas M.C."/>
            <person name="Batista T.M."/>
        </authorList>
    </citation>
    <scope>NUCLEOTIDE SEQUENCE [LARGE SCALE GENOMIC DNA]</scope>
    <source>
        <strain evidence="6">ASF017062</strain>
        <tissue evidence="6">Abdomen</tissue>
    </source>
</reference>
<dbReference type="PROSITE" id="PS50231">
    <property type="entry name" value="RICIN_B_LECTIN"/>
    <property type="match status" value="1"/>
</dbReference>
<evidence type="ECO:0000256" key="2">
    <source>
        <dbReference type="ARBA" id="ARBA00023157"/>
    </source>
</evidence>
<dbReference type="GO" id="GO:0021556">
    <property type="term" value="P:central nervous system formation"/>
    <property type="evidence" value="ECO:0007669"/>
    <property type="project" value="TreeGrafter"/>
</dbReference>
<gene>
    <name evidence="6" type="ORF">QLX08_007712</name>
</gene>
<keyword evidence="2" id="KW-1015">Disulfide bond</keyword>
<dbReference type="PANTHER" id="PTHR23199">
    <property type="entry name" value="NEUROTROPHIN 1-RELATED"/>
    <property type="match status" value="1"/>
</dbReference>
<dbReference type="GO" id="GO:0005121">
    <property type="term" value="F:Toll binding"/>
    <property type="evidence" value="ECO:0007669"/>
    <property type="project" value="TreeGrafter"/>
</dbReference>
<evidence type="ECO:0000313" key="6">
    <source>
        <dbReference type="EMBL" id="KAK9299202.1"/>
    </source>
</evidence>
<dbReference type="Proteomes" id="UP001432146">
    <property type="component" value="Unassembled WGS sequence"/>
</dbReference>
<evidence type="ECO:0000256" key="4">
    <source>
        <dbReference type="SAM" id="SignalP"/>
    </source>
</evidence>
<evidence type="ECO:0000256" key="3">
    <source>
        <dbReference type="ARBA" id="ARBA00023180"/>
    </source>
</evidence>
<dbReference type="InterPro" id="IPR052444">
    <property type="entry name" value="Spz/Toll_ligand-like"/>
</dbReference>
<feature type="chain" id="PRO_5043766044" description="Spaetzle domain-containing protein" evidence="4">
    <location>
        <begin position="19"/>
        <end position="199"/>
    </location>
</feature>
<dbReference type="GO" id="GO:0008083">
    <property type="term" value="F:growth factor activity"/>
    <property type="evidence" value="ECO:0007669"/>
    <property type="project" value="TreeGrafter"/>
</dbReference>
<proteinExistence type="predicted"/>
<name>A0AAW0ZQD3_9HYME</name>
<keyword evidence="1 4" id="KW-0732">Signal</keyword>
<dbReference type="InterPro" id="IPR029034">
    <property type="entry name" value="Cystine-knot_cytokine"/>
</dbReference>
<dbReference type="PANTHER" id="PTHR23199:SF12">
    <property type="entry name" value="NEUROTROPHIN 1-RELATED"/>
    <property type="match status" value="1"/>
</dbReference>
<dbReference type="Pfam" id="PF16077">
    <property type="entry name" value="Spaetzle"/>
    <property type="match status" value="1"/>
</dbReference>
<protein>
    <recommendedName>
        <fullName evidence="5">Spaetzle domain-containing protein</fullName>
    </recommendedName>
</protein>
<dbReference type="EMBL" id="JAWNGG020000154">
    <property type="protein sequence ID" value="KAK9299202.1"/>
    <property type="molecule type" value="Genomic_DNA"/>
</dbReference>
<organism evidence="6 7">
    <name type="scientific">Tetragonisca angustula</name>
    <dbReference type="NCBI Taxonomy" id="166442"/>
    <lineage>
        <taxon>Eukaryota</taxon>
        <taxon>Metazoa</taxon>
        <taxon>Ecdysozoa</taxon>
        <taxon>Arthropoda</taxon>
        <taxon>Hexapoda</taxon>
        <taxon>Insecta</taxon>
        <taxon>Pterygota</taxon>
        <taxon>Neoptera</taxon>
        <taxon>Endopterygota</taxon>
        <taxon>Hymenoptera</taxon>
        <taxon>Apocrita</taxon>
        <taxon>Aculeata</taxon>
        <taxon>Apoidea</taxon>
        <taxon>Anthophila</taxon>
        <taxon>Apidae</taxon>
        <taxon>Tetragonisca</taxon>
    </lineage>
</organism>
<keyword evidence="3" id="KW-0325">Glycoprotein</keyword>
<dbReference type="GO" id="GO:0005615">
    <property type="term" value="C:extracellular space"/>
    <property type="evidence" value="ECO:0007669"/>
    <property type="project" value="UniProtKB-ARBA"/>
</dbReference>
<evidence type="ECO:0000259" key="5">
    <source>
        <dbReference type="Pfam" id="PF16077"/>
    </source>
</evidence>
<dbReference type="Gene3D" id="2.10.90.10">
    <property type="entry name" value="Cystine-knot cytokines"/>
    <property type="match status" value="1"/>
</dbReference>
<evidence type="ECO:0000313" key="7">
    <source>
        <dbReference type="Proteomes" id="UP001432146"/>
    </source>
</evidence>
<comment type="caution">
    <text evidence="6">The sequence shown here is derived from an EMBL/GenBank/DDBJ whole genome shotgun (WGS) entry which is preliminary data.</text>
</comment>